<name>A0A550JH75_9BACT</name>
<keyword evidence="4" id="KW-1185">Reference proteome</keyword>
<feature type="coiled-coil region" evidence="1">
    <location>
        <begin position="545"/>
        <end position="582"/>
    </location>
</feature>
<evidence type="ECO:0000256" key="1">
    <source>
        <dbReference type="SAM" id="Coils"/>
    </source>
</evidence>
<organism evidence="3 4">
    <name type="scientific">Trichloromonas acetexigens</name>
    <dbReference type="NCBI Taxonomy" id="38815"/>
    <lineage>
        <taxon>Bacteria</taxon>
        <taxon>Pseudomonadati</taxon>
        <taxon>Thermodesulfobacteriota</taxon>
        <taxon>Desulfuromonadia</taxon>
        <taxon>Desulfuromonadales</taxon>
        <taxon>Trichloromonadaceae</taxon>
        <taxon>Trichloromonas</taxon>
    </lineage>
</organism>
<protein>
    <submittedName>
        <fullName evidence="3">Uncharacterized protein</fullName>
    </submittedName>
</protein>
<evidence type="ECO:0000313" key="3">
    <source>
        <dbReference type="EMBL" id="TRO82577.1"/>
    </source>
</evidence>
<evidence type="ECO:0000256" key="2">
    <source>
        <dbReference type="SAM" id="Phobius"/>
    </source>
</evidence>
<proteinExistence type="predicted"/>
<feature type="transmembrane region" description="Helical" evidence="2">
    <location>
        <begin position="655"/>
        <end position="676"/>
    </location>
</feature>
<dbReference type="OrthoDB" id="9121719at2"/>
<keyword evidence="1" id="KW-0175">Coiled coil</keyword>
<keyword evidence="2" id="KW-0812">Transmembrane</keyword>
<keyword evidence="2" id="KW-0472">Membrane</keyword>
<feature type="transmembrane region" description="Helical" evidence="2">
    <location>
        <begin position="688"/>
        <end position="706"/>
    </location>
</feature>
<comment type="caution">
    <text evidence="3">The sequence shown here is derived from an EMBL/GenBank/DDBJ whole genome shotgun (WGS) entry which is preliminary data.</text>
</comment>
<gene>
    <name evidence="3" type="ORF">FL622_05145</name>
</gene>
<evidence type="ECO:0000313" key="4">
    <source>
        <dbReference type="Proteomes" id="UP000317155"/>
    </source>
</evidence>
<sequence length="732" mass="83761">MDTNNKTISVIEFGSVFEKICNFIAVSKTGDAKSTIKGLILLSLSQETVSFRKAEDFQASIEKNYGLEIPRLQIEDAIGELESEGKVSCPSGTNYRLDKDVERQLLADISHVSLLEGKVKSEWFEELQIKATNLDLETSWRALKVYLSKTFRRHGIQAAALLDPNIDTEPGLDVSLTTLLRKSVQENFSKENHQEAYRIITDFMASVGINKDRSKFITQLADAAFNFFTLEVPQELAKTLREQLSELVLFLDTNFLFGILDLHYNTQVEVSHDLIRAITTNSFPFKLSFHERTGREMINTIDHFGRTLRTRAWTRSLSRAASMTRNLSGIEQKFHEKNMSNVIDVDEFLRPYEHFDELLREKNIHVYHPGEEPQQAHSDLYHEYREYLDNRGRGDKSYETVMHDAVLLEAARRLRTDSTSSLKAGALIISCDYYLYRFDWESSRRNRQRACVLLPNIFWQILRPFISKDQDFEKAFAETFALPEFRILGSGGTKACSKMLSILATYKDVPEKTAIKLLSNDLLLDKLRATNTDEQFTEHVEMAFVEENRTLIEEKAALAKQLEEEKSRRERETQAREQQKEKFIEEQHILGSRLDEIKGDLEVAMRAAAEHRVAADEAARRAQEAQRLANEAALEANRLNSDIQGVQTVAQKMSIVAGFALGALLIFIFEGLSHMVPWAWLVNHKNTLPLQIGISLMLLFMTLGITVKPWRKWCYGVACFGFFLTVLPLMGN</sequence>
<dbReference type="AlphaFoldDB" id="A0A550JH75"/>
<dbReference type="EMBL" id="VJVV01000003">
    <property type="protein sequence ID" value="TRO82577.1"/>
    <property type="molecule type" value="Genomic_DNA"/>
</dbReference>
<keyword evidence="2" id="KW-1133">Transmembrane helix</keyword>
<feature type="transmembrane region" description="Helical" evidence="2">
    <location>
        <begin position="713"/>
        <end position="731"/>
    </location>
</feature>
<dbReference type="RefSeq" id="WP_092056704.1">
    <property type="nucleotide sequence ID" value="NZ_FOJJ01000023.1"/>
</dbReference>
<accession>A0A550JH75</accession>
<feature type="coiled-coil region" evidence="1">
    <location>
        <begin position="608"/>
        <end position="642"/>
    </location>
</feature>
<reference evidence="3 4" key="1">
    <citation type="submission" date="2019-07" db="EMBL/GenBank/DDBJ databases">
        <title>Insights of Desulfuromonas acetexigens electromicrobiology.</title>
        <authorList>
            <person name="Katuri K."/>
            <person name="Sapireddy V."/>
            <person name="Shaw D.R."/>
            <person name="Saikaly P."/>
        </authorList>
    </citation>
    <scope>NUCLEOTIDE SEQUENCE [LARGE SCALE GENOMIC DNA]</scope>
    <source>
        <strain evidence="3 4">2873</strain>
    </source>
</reference>
<dbReference type="Proteomes" id="UP000317155">
    <property type="component" value="Unassembled WGS sequence"/>
</dbReference>